<dbReference type="PROSITE" id="PS50090">
    <property type="entry name" value="MYB_LIKE"/>
    <property type="match status" value="1"/>
</dbReference>
<evidence type="ECO:0000259" key="3">
    <source>
        <dbReference type="PROSITE" id="PS51294"/>
    </source>
</evidence>
<dbReference type="InterPro" id="IPR001005">
    <property type="entry name" value="SANT/Myb"/>
</dbReference>
<dbReference type="Gene3D" id="1.10.10.60">
    <property type="entry name" value="Homeodomain-like"/>
    <property type="match status" value="1"/>
</dbReference>
<reference evidence="4 5" key="1">
    <citation type="submission" date="2009-08" db="EMBL/GenBank/DDBJ databases">
        <title>The Genome Sequence of Spizellomyces punctatus strain DAOM BR117.</title>
        <authorList>
            <consortium name="The Broad Institute Genome Sequencing Platform"/>
            <person name="Russ C."/>
            <person name="Cuomo C."/>
            <person name="Shea T."/>
            <person name="Young S.K."/>
            <person name="Zeng Q."/>
            <person name="Koehrsen M."/>
            <person name="Haas B."/>
            <person name="Borodovsky M."/>
            <person name="Guigo R."/>
            <person name="Alvarado L."/>
            <person name="Berlin A."/>
            <person name="Bochicchio J."/>
            <person name="Borenstein D."/>
            <person name="Chapman S."/>
            <person name="Chen Z."/>
            <person name="Engels R."/>
            <person name="Freedman E."/>
            <person name="Gellesch M."/>
            <person name="Goldberg J."/>
            <person name="Griggs A."/>
            <person name="Gujja S."/>
            <person name="Heiman D."/>
            <person name="Hepburn T."/>
            <person name="Howarth C."/>
            <person name="Jen D."/>
            <person name="Larson L."/>
            <person name="Lewis B."/>
            <person name="Mehta T."/>
            <person name="Park D."/>
            <person name="Pearson M."/>
            <person name="Roberts A."/>
            <person name="Saif S."/>
            <person name="Shenoy N."/>
            <person name="Sisk P."/>
            <person name="Stolte C."/>
            <person name="Sykes S."/>
            <person name="Thomson T."/>
            <person name="Walk T."/>
            <person name="White J."/>
            <person name="Yandava C."/>
            <person name="Burger G."/>
            <person name="Gray M.W."/>
            <person name="Holland P.W.H."/>
            <person name="King N."/>
            <person name="Lang F.B.F."/>
            <person name="Roger A.J."/>
            <person name="Ruiz-Trillo I."/>
            <person name="Lander E."/>
            <person name="Nusbaum C."/>
        </authorList>
    </citation>
    <scope>NUCLEOTIDE SEQUENCE [LARGE SCALE GENOMIC DNA]</scope>
    <source>
        <strain evidence="4 5">DAOM BR117</strain>
    </source>
</reference>
<sequence>MGRPKKIKSEELVLEQDENEPRSSTSVPPTPKRKKSTDASEGQSKALLKPGKIWQPEEDATIIELVKEHGKQWGKVTEAFNKIYGVTESQVRNHWHNSLKKKIASSSELDSGET</sequence>
<evidence type="ECO:0000313" key="5">
    <source>
        <dbReference type="Proteomes" id="UP000053201"/>
    </source>
</evidence>
<feature type="region of interest" description="Disordered" evidence="1">
    <location>
        <begin position="1"/>
        <end position="52"/>
    </location>
</feature>
<proteinExistence type="predicted"/>
<dbReference type="VEuPathDB" id="FungiDB:SPPG_08479"/>
<dbReference type="GeneID" id="27691642"/>
<dbReference type="OrthoDB" id="2174842at2759"/>
<evidence type="ECO:0000256" key="1">
    <source>
        <dbReference type="SAM" id="MobiDB-lite"/>
    </source>
</evidence>
<dbReference type="AlphaFoldDB" id="A0A0L0H5W7"/>
<name>A0A0L0H5W7_SPIPD</name>
<gene>
    <name evidence="4" type="ORF">SPPG_08479</name>
</gene>
<dbReference type="InterPro" id="IPR017930">
    <property type="entry name" value="Myb_dom"/>
</dbReference>
<evidence type="ECO:0000259" key="2">
    <source>
        <dbReference type="PROSITE" id="PS50090"/>
    </source>
</evidence>
<dbReference type="InterPro" id="IPR009057">
    <property type="entry name" value="Homeodomain-like_sf"/>
</dbReference>
<evidence type="ECO:0000313" key="4">
    <source>
        <dbReference type="EMBL" id="KNC96093.1"/>
    </source>
</evidence>
<feature type="domain" description="Myb-like" evidence="2">
    <location>
        <begin position="54"/>
        <end position="99"/>
    </location>
</feature>
<keyword evidence="5" id="KW-1185">Reference proteome</keyword>
<protein>
    <submittedName>
        <fullName evidence="4">Uncharacterized protein</fullName>
    </submittedName>
</protein>
<dbReference type="PROSITE" id="PS51294">
    <property type="entry name" value="HTH_MYB"/>
    <property type="match status" value="1"/>
</dbReference>
<dbReference type="CDD" id="cd00167">
    <property type="entry name" value="SANT"/>
    <property type="match status" value="1"/>
</dbReference>
<dbReference type="Pfam" id="PF00249">
    <property type="entry name" value="Myb_DNA-binding"/>
    <property type="match status" value="1"/>
</dbReference>
<dbReference type="RefSeq" id="XP_016604133.1">
    <property type="nucleotide sequence ID" value="XM_016756634.1"/>
</dbReference>
<dbReference type="Proteomes" id="UP000053201">
    <property type="component" value="Unassembled WGS sequence"/>
</dbReference>
<organism evidence="4 5">
    <name type="scientific">Spizellomyces punctatus (strain DAOM BR117)</name>
    <dbReference type="NCBI Taxonomy" id="645134"/>
    <lineage>
        <taxon>Eukaryota</taxon>
        <taxon>Fungi</taxon>
        <taxon>Fungi incertae sedis</taxon>
        <taxon>Chytridiomycota</taxon>
        <taxon>Chytridiomycota incertae sedis</taxon>
        <taxon>Chytridiomycetes</taxon>
        <taxon>Spizellomycetales</taxon>
        <taxon>Spizellomycetaceae</taxon>
        <taxon>Spizellomyces</taxon>
    </lineage>
</organism>
<feature type="domain" description="HTH myb-type" evidence="3">
    <location>
        <begin position="54"/>
        <end position="103"/>
    </location>
</feature>
<dbReference type="SMART" id="SM00717">
    <property type="entry name" value="SANT"/>
    <property type="match status" value="1"/>
</dbReference>
<dbReference type="InParanoid" id="A0A0L0H5W7"/>
<dbReference type="EMBL" id="KQ257471">
    <property type="protein sequence ID" value="KNC96093.1"/>
    <property type="molecule type" value="Genomic_DNA"/>
</dbReference>
<accession>A0A0L0H5W7</accession>
<dbReference type="SUPFAM" id="SSF46689">
    <property type="entry name" value="Homeodomain-like"/>
    <property type="match status" value="1"/>
</dbReference>